<name>A0A382RZK6_9ZZZZ</name>
<dbReference type="PANTHER" id="PTHR21064:SF5">
    <property type="entry name" value="SLR1880 PROTEIN"/>
    <property type="match status" value="1"/>
</dbReference>
<dbReference type="InterPro" id="IPR050249">
    <property type="entry name" value="Pseudomonas-type_ThrB"/>
</dbReference>
<dbReference type="InterPro" id="IPR002575">
    <property type="entry name" value="Aminoglycoside_PTrfase"/>
</dbReference>
<protein>
    <recommendedName>
        <fullName evidence="1">Aminoglycoside phosphotransferase domain-containing protein</fullName>
    </recommendedName>
</protein>
<proteinExistence type="predicted"/>
<feature type="non-terminal residue" evidence="2">
    <location>
        <position position="224"/>
    </location>
</feature>
<feature type="domain" description="Aminoglycoside phosphotransferase" evidence="1">
    <location>
        <begin position="25"/>
        <end position="221"/>
    </location>
</feature>
<accession>A0A382RZK6</accession>
<reference evidence="2" key="1">
    <citation type="submission" date="2018-05" db="EMBL/GenBank/DDBJ databases">
        <authorList>
            <person name="Lanie J.A."/>
            <person name="Ng W.-L."/>
            <person name="Kazmierczak K.M."/>
            <person name="Andrzejewski T.M."/>
            <person name="Davidsen T.M."/>
            <person name="Wayne K.J."/>
            <person name="Tettelin H."/>
            <person name="Glass J.I."/>
            <person name="Rusch D."/>
            <person name="Podicherti R."/>
            <person name="Tsui H.-C.T."/>
            <person name="Winkler M.E."/>
        </authorList>
    </citation>
    <scope>NUCLEOTIDE SEQUENCE</scope>
</reference>
<dbReference type="InterPro" id="IPR011009">
    <property type="entry name" value="Kinase-like_dom_sf"/>
</dbReference>
<organism evidence="2">
    <name type="scientific">marine metagenome</name>
    <dbReference type="NCBI Taxonomy" id="408172"/>
    <lineage>
        <taxon>unclassified sequences</taxon>
        <taxon>metagenomes</taxon>
        <taxon>ecological metagenomes</taxon>
    </lineage>
</organism>
<sequence length="224" mass="25130">MKQFPDEVGTQFCLEGSPASSVLHGNGNVNDTFLLSCEKEGSLKRYTVQRINHEVFKDPEGLMENFSRVTEHLRGKLSGKDSSQRSLRLVPARDGRSFVRDSNGNYWRAMEFIGGSESLEVPDSPRQAYEAAKAFGEFQANLADLPGTPLLQTIPDFHNTRKRFDHFRAVVEKDSAGRLSDVRDLVDFALSRESLANAIESNNFPVRVVHNDTKLNNVLLDKES</sequence>
<dbReference type="Pfam" id="PF01636">
    <property type="entry name" value="APH"/>
    <property type="match status" value="1"/>
</dbReference>
<evidence type="ECO:0000313" key="2">
    <source>
        <dbReference type="EMBL" id="SVD03063.1"/>
    </source>
</evidence>
<dbReference type="SUPFAM" id="SSF56112">
    <property type="entry name" value="Protein kinase-like (PK-like)"/>
    <property type="match status" value="1"/>
</dbReference>
<dbReference type="AlphaFoldDB" id="A0A382RZK6"/>
<dbReference type="PANTHER" id="PTHR21064">
    <property type="entry name" value="AMINOGLYCOSIDE PHOSPHOTRANSFERASE DOMAIN-CONTAINING PROTEIN-RELATED"/>
    <property type="match status" value="1"/>
</dbReference>
<gene>
    <name evidence="2" type="ORF">METZ01_LOCUS355917</name>
</gene>
<dbReference type="EMBL" id="UINC01125316">
    <property type="protein sequence ID" value="SVD03063.1"/>
    <property type="molecule type" value="Genomic_DNA"/>
</dbReference>
<evidence type="ECO:0000259" key="1">
    <source>
        <dbReference type="Pfam" id="PF01636"/>
    </source>
</evidence>